<name>A0ABV7V6X6_9SPHN</name>
<dbReference type="RefSeq" id="WP_191325333.1">
    <property type="nucleotide sequence ID" value="NZ_BMZP01000016.1"/>
</dbReference>
<dbReference type="InterPro" id="IPR004516">
    <property type="entry name" value="HisRS/HisZ"/>
</dbReference>
<feature type="domain" description="Class II Histidinyl-tRNA synthetase (HisRS)-like catalytic core" evidence="1">
    <location>
        <begin position="17"/>
        <end position="321"/>
    </location>
</feature>
<dbReference type="PIRSF" id="PIRSF001549">
    <property type="entry name" value="His-tRNA_synth"/>
    <property type="match status" value="1"/>
</dbReference>
<dbReference type="InterPro" id="IPR045864">
    <property type="entry name" value="aa-tRNA-synth_II/BPL/LPL"/>
</dbReference>
<accession>A0ABV7V6X6</accession>
<dbReference type="PANTHER" id="PTHR43707:SF1">
    <property type="entry name" value="HISTIDINE--TRNA LIGASE, MITOCHONDRIAL-RELATED"/>
    <property type="match status" value="1"/>
</dbReference>
<evidence type="ECO:0000259" key="1">
    <source>
        <dbReference type="Pfam" id="PF13393"/>
    </source>
</evidence>
<dbReference type="GO" id="GO:0016757">
    <property type="term" value="F:glycosyltransferase activity"/>
    <property type="evidence" value="ECO:0007669"/>
    <property type="project" value="UniProtKB-KW"/>
</dbReference>
<dbReference type="PANTHER" id="PTHR43707">
    <property type="entry name" value="HISTIDYL-TRNA SYNTHETASE"/>
    <property type="match status" value="1"/>
</dbReference>
<sequence>MDTSDPDLLPADLLPEGLEDRLPRAAAAATRVMRTIHGVMEGHGYDRVLPPMIEFERSLASRMAGITSRRMFRFVDPQSLRMMALRSDITPQIGRIAGTRLAAAPRPLRLCYAGQVVTIKGDGLDPAREKLQCGAELIGADNVAAAAEVVAVAIEALQAAGAKGVSVDFTLPDLVDTLAAEALPLAPGQIDAVRRELDTKDAGGLVDAGGEAYVPLLYATGDFATAIDKLAAIDAGGALAGRIAALREIALRLDGRARLTLDPSERHGFEYQSWFGFVLYAEGVRGALGRGGTYRIAAPDADGAGHEGEVATGFSLYPDALIDLIASAEPPADKLFLPLGHDRAAADRLRAIGWRTVAALSEADEAATLGCTHVLGAAGPVAL</sequence>
<comment type="caution">
    <text evidence="2">The sequence shown here is derived from an EMBL/GenBank/DDBJ whole genome shotgun (WGS) entry which is preliminary data.</text>
</comment>
<proteinExistence type="predicted"/>
<dbReference type="EMBL" id="JBHRYE010000039">
    <property type="protein sequence ID" value="MFC3673173.1"/>
    <property type="molecule type" value="Genomic_DNA"/>
</dbReference>
<dbReference type="Pfam" id="PF13393">
    <property type="entry name" value="tRNA-synt_His"/>
    <property type="match status" value="1"/>
</dbReference>
<gene>
    <name evidence="2" type="ORF">ACFOOT_17265</name>
</gene>
<evidence type="ECO:0000313" key="2">
    <source>
        <dbReference type="EMBL" id="MFC3673173.1"/>
    </source>
</evidence>
<dbReference type="InterPro" id="IPR041715">
    <property type="entry name" value="HisRS-like_core"/>
</dbReference>
<evidence type="ECO:0000313" key="3">
    <source>
        <dbReference type="Proteomes" id="UP001595683"/>
    </source>
</evidence>
<protein>
    <submittedName>
        <fullName evidence="2">ATP phosphoribosyltransferase regulatory subunit</fullName>
    </submittedName>
</protein>
<organism evidence="2 3">
    <name type="scientific">Novosphingobium pokkalii</name>
    <dbReference type="NCBI Taxonomy" id="1770194"/>
    <lineage>
        <taxon>Bacteria</taxon>
        <taxon>Pseudomonadati</taxon>
        <taxon>Pseudomonadota</taxon>
        <taxon>Alphaproteobacteria</taxon>
        <taxon>Sphingomonadales</taxon>
        <taxon>Sphingomonadaceae</taxon>
        <taxon>Novosphingobium</taxon>
    </lineage>
</organism>
<dbReference type="Gene3D" id="3.30.930.10">
    <property type="entry name" value="Bira Bifunctional Protein, Domain 2"/>
    <property type="match status" value="1"/>
</dbReference>
<keyword evidence="2" id="KW-0808">Transferase</keyword>
<keyword evidence="3" id="KW-1185">Reference proteome</keyword>
<dbReference type="Proteomes" id="UP001595683">
    <property type="component" value="Unassembled WGS sequence"/>
</dbReference>
<reference evidence="3" key="1">
    <citation type="journal article" date="2019" name="Int. J. Syst. Evol. Microbiol.">
        <title>The Global Catalogue of Microorganisms (GCM) 10K type strain sequencing project: providing services to taxonomists for standard genome sequencing and annotation.</title>
        <authorList>
            <consortium name="The Broad Institute Genomics Platform"/>
            <consortium name="The Broad Institute Genome Sequencing Center for Infectious Disease"/>
            <person name="Wu L."/>
            <person name="Ma J."/>
        </authorList>
    </citation>
    <scope>NUCLEOTIDE SEQUENCE [LARGE SCALE GENOMIC DNA]</scope>
    <source>
        <strain evidence="3">KCTC 42224</strain>
    </source>
</reference>
<dbReference type="SUPFAM" id="SSF55681">
    <property type="entry name" value="Class II aaRS and biotin synthetases"/>
    <property type="match status" value="1"/>
</dbReference>
<keyword evidence="2" id="KW-0328">Glycosyltransferase</keyword>